<feature type="region of interest" description="Disordered" evidence="5">
    <location>
        <begin position="1"/>
        <end position="25"/>
    </location>
</feature>
<keyword evidence="3" id="KW-0804">Transcription</keyword>
<dbReference type="GO" id="GO:0005634">
    <property type="term" value="C:nucleus"/>
    <property type="evidence" value="ECO:0007669"/>
    <property type="project" value="UniProtKB-UniRule"/>
</dbReference>
<dbReference type="SUPFAM" id="SSF47095">
    <property type="entry name" value="HMG-box"/>
    <property type="match status" value="1"/>
</dbReference>
<dbReference type="Gene3D" id="1.10.30.10">
    <property type="entry name" value="High mobility group box domain"/>
    <property type="match status" value="1"/>
</dbReference>
<feature type="compositionally biased region" description="Pro residues" evidence="5">
    <location>
        <begin position="289"/>
        <end position="308"/>
    </location>
</feature>
<gene>
    <name evidence="7" type="ORF">TRICI_003601</name>
</gene>
<dbReference type="VEuPathDB" id="FungiDB:TRICI_003601"/>
<dbReference type="PANTHER" id="PTHR10270">
    <property type="entry name" value="SOX TRANSCRIPTION FACTOR"/>
    <property type="match status" value="1"/>
</dbReference>
<dbReference type="PRINTS" id="PR01217">
    <property type="entry name" value="PRICHEXTENSN"/>
</dbReference>
<organism evidence="7 8">
    <name type="scientific">Trichomonascus ciferrii</name>
    <dbReference type="NCBI Taxonomy" id="44093"/>
    <lineage>
        <taxon>Eukaryota</taxon>
        <taxon>Fungi</taxon>
        <taxon>Dikarya</taxon>
        <taxon>Ascomycota</taxon>
        <taxon>Saccharomycotina</taxon>
        <taxon>Dipodascomycetes</taxon>
        <taxon>Dipodascales</taxon>
        <taxon>Trichomonascaceae</taxon>
        <taxon>Trichomonascus</taxon>
        <taxon>Trichomonascus ciferrii complex</taxon>
    </lineage>
</organism>
<accession>A0A642V2Q9</accession>
<comment type="caution">
    <text evidence="7">The sequence shown here is derived from an EMBL/GenBank/DDBJ whole genome shotgun (WGS) entry which is preliminary data.</text>
</comment>
<evidence type="ECO:0000256" key="4">
    <source>
        <dbReference type="PROSITE-ProRule" id="PRU00267"/>
    </source>
</evidence>
<feature type="compositionally biased region" description="Pro residues" evidence="5">
    <location>
        <begin position="324"/>
        <end position="343"/>
    </location>
</feature>
<dbReference type="InterPro" id="IPR009071">
    <property type="entry name" value="HMG_box_dom"/>
</dbReference>
<feature type="DNA-binding region" description="HMG box" evidence="4">
    <location>
        <begin position="38"/>
        <end position="106"/>
    </location>
</feature>
<keyword evidence="2 4" id="KW-0238">DNA-binding</keyword>
<feature type="compositionally biased region" description="Polar residues" evidence="5">
    <location>
        <begin position="203"/>
        <end position="214"/>
    </location>
</feature>
<protein>
    <recommendedName>
        <fullName evidence="6">HMG box domain-containing protein</fullName>
    </recommendedName>
</protein>
<evidence type="ECO:0000256" key="5">
    <source>
        <dbReference type="SAM" id="MobiDB-lite"/>
    </source>
</evidence>
<dbReference type="PROSITE" id="PS50118">
    <property type="entry name" value="HMG_BOX_2"/>
    <property type="match status" value="1"/>
</dbReference>
<evidence type="ECO:0000313" key="7">
    <source>
        <dbReference type="EMBL" id="KAA8912136.1"/>
    </source>
</evidence>
<dbReference type="InterPro" id="IPR036910">
    <property type="entry name" value="HMG_box_dom_sf"/>
</dbReference>
<keyword evidence="4" id="KW-0539">Nucleus</keyword>
<dbReference type="AlphaFoldDB" id="A0A642V2Q9"/>
<feature type="compositionally biased region" description="Low complexity" evidence="5">
    <location>
        <begin position="161"/>
        <end position="183"/>
    </location>
</feature>
<dbReference type="PANTHER" id="PTHR10270:SF161">
    <property type="entry name" value="SEX-DETERMINING REGION Y PROTEIN"/>
    <property type="match status" value="1"/>
</dbReference>
<feature type="region of interest" description="Disordered" evidence="5">
    <location>
        <begin position="533"/>
        <end position="581"/>
    </location>
</feature>
<feature type="region of interest" description="Disordered" evidence="5">
    <location>
        <begin position="101"/>
        <end position="135"/>
    </location>
</feature>
<dbReference type="Pfam" id="PF00505">
    <property type="entry name" value="HMG_box"/>
    <property type="match status" value="1"/>
</dbReference>
<dbReference type="GO" id="GO:0000122">
    <property type="term" value="P:negative regulation of transcription by RNA polymerase II"/>
    <property type="evidence" value="ECO:0007669"/>
    <property type="project" value="TreeGrafter"/>
</dbReference>
<evidence type="ECO:0000313" key="8">
    <source>
        <dbReference type="Proteomes" id="UP000761534"/>
    </source>
</evidence>
<keyword evidence="1" id="KW-0805">Transcription regulation</keyword>
<evidence type="ECO:0000256" key="1">
    <source>
        <dbReference type="ARBA" id="ARBA00023015"/>
    </source>
</evidence>
<dbReference type="GO" id="GO:0000978">
    <property type="term" value="F:RNA polymerase II cis-regulatory region sequence-specific DNA binding"/>
    <property type="evidence" value="ECO:0007669"/>
    <property type="project" value="TreeGrafter"/>
</dbReference>
<evidence type="ECO:0000256" key="2">
    <source>
        <dbReference type="ARBA" id="ARBA00023125"/>
    </source>
</evidence>
<feature type="domain" description="HMG box" evidence="6">
    <location>
        <begin position="38"/>
        <end position="106"/>
    </location>
</feature>
<dbReference type="GO" id="GO:0030154">
    <property type="term" value="P:cell differentiation"/>
    <property type="evidence" value="ECO:0007669"/>
    <property type="project" value="TreeGrafter"/>
</dbReference>
<dbReference type="GO" id="GO:0001228">
    <property type="term" value="F:DNA-binding transcription activator activity, RNA polymerase II-specific"/>
    <property type="evidence" value="ECO:0007669"/>
    <property type="project" value="TreeGrafter"/>
</dbReference>
<feature type="compositionally biased region" description="Pro residues" evidence="5">
    <location>
        <begin position="184"/>
        <end position="199"/>
    </location>
</feature>
<reference evidence="7" key="1">
    <citation type="journal article" date="2019" name="G3 (Bethesda)">
        <title>Genome Assemblies of Two Rare Opportunistic Yeast Pathogens: Diutina rugosa (syn. Candida rugosa) and Trichomonascus ciferrii (syn. Candida ciferrii).</title>
        <authorList>
            <person name="Mixao V."/>
            <person name="Saus E."/>
            <person name="Hansen A.P."/>
            <person name="Lass-Florl C."/>
            <person name="Gabaldon T."/>
        </authorList>
    </citation>
    <scope>NUCLEOTIDE SEQUENCE</scope>
    <source>
        <strain evidence="7">CBS 4856</strain>
    </source>
</reference>
<feature type="compositionally biased region" description="Low complexity" evidence="5">
    <location>
        <begin position="228"/>
        <end position="265"/>
    </location>
</feature>
<feature type="compositionally biased region" description="Low complexity" evidence="5">
    <location>
        <begin position="544"/>
        <end position="554"/>
    </location>
</feature>
<feature type="region of interest" description="Disordered" evidence="5">
    <location>
        <begin position="160"/>
        <end position="388"/>
    </location>
</feature>
<name>A0A642V2Q9_9ASCO</name>
<dbReference type="EMBL" id="SWFS01000264">
    <property type="protein sequence ID" value="KAA8912136.1"/>
    <property type="molecule type" value="Genomic_DNA"/>
</dbReference>
<dbReference type="CDD" id="cd01389">
    <property type="entry name" value="HMG-box_ROX1-like"/>
    <property type="match status" value="1"/>
</dbReference>
<evidence type="ECO:0000256" key="3">
    <source>
        <dbReference type="ARBA" id="ARBA00023163"/>
    </source>
</evidence>
<dbReference type="InterPro" id="IPR050140">
    <property type="entry name" value="SRY-related_HMG-box_TF-like"/>
</dbReference>
<feature type="compositionally biased region" description="Polar residues" evidence="5">
    <location>
        <begin position="555"/>
        <end position="568"/>
    </location>
</feature>
<dbReference type="FunFam" id="1.10.30.10:FF:000041">
    <property type="entry name" value="HMG box family protein"/>
    <property type="match status" value="1"/>
</dbReference>
<dbReference type="OrthoDB" id="6247875at2759"/>
<proteinExistence type="predicted"/>
<dbReference type="SMART" id="SM00398">
    <property type="entry name" value="HMG"/>
    <property type="match status" value="1"/>
</dbReference>
<keyword evidence="8" id="KW-1185">Reference proteome</keyword>
<evidence type="ECO:0000259" key="6">
    <source>
        <dbReference type="PROSITE" id="PS50118"/>
    </source>
</evidence>
<dbReference type="Proteomes" id="UP000761534">
    <property type="component" value="Unassembled WGS sequence"/>
</dbReference>
<feature type="compositionally biased region" description="Low complexity" evidence="5">
    <location>
        <begin position="115"/>
        <end position="134"/>
    </location>
</feature>
<sequence>MSSSRERSNSPHRSRPSPEPSSQTIGTHVCICTHTSRVPRPRNAFILYRQHHHSIVVAENPGKSNPEISKIIGEQWRSLPQKEKEFWIHLGDEEKKSHLERFPDYRYQPRRSSKRNSSASSSSYSNAQSSSSDSGICPVCKGITPAGLNQSINNVNNAATNQQNQQQQQQQQHHQQQQQQQQHQPPPPPPAPIGTPPAGDPQSPHNKYPQQFHHQQFPRMYFEEKHSSTSSSSSRYSAGSFSSISSSRSSAASLASRSSVSSDAAHPPIASSGLPRIIPRPQDELPSGGAPPPPPPPQQHSPATPPPGSQVLAWPFNYPRSPHDSPPPPPPKPQGFGYPPPQPHHLAHHHHPPVPGPLSTVQEEELRAKKRRMSSHYDPVSQLPQATSRMERYQSAVALVTSQQQQQQQQQPQISELSVREKADVLSMVCEPAAGVGPMIAVEGKDHEMVQRLCHLLSERLEGPTISDGLFCSSVIARDQPQHLTHPAAVNMWKIAWLHQLVADLPTRRVNYTVLGGYLMAIADELAMQDPVLPKYDNRPPPASTSNVSSAHSSPGLSSDTDTASSISLAPRPASTGGFAESDTHLDYRHRWMSSVNMLKGLPAPDYLVYVQSAGLTQAEVAVAELKSGMKMLVLGGNKNLEDKLVDKIYDVIIQQQQK</sequence>